<reference evidence="2" key="1">
    <citation type="submission" date="2023-10" db="EMBL/GenBank/DDBJ databases">
        <title>Genome assembly of Pristionchus species.</title>
        <authorList>
            <person name="Yoshida K."/>
            <person name="Sommer R.J."/>
        </authorList>
    </citation>
    <scope>NUCLEOTIDE SEQUENCE</scope>
    <source>
        <strain evidence="2">RS5133</strain>
    </source>
</reference>
<evidence type="ECO:0000256" key="1">
    <source>
        <dbReference type="SAM" id="SignalP"/>
    </source>
</evidence>
<accession>A0AAV5V494</accession>
<dbReference type="EMBL" id="BTSY01000002">
    <property type="protein sequence ID" value="GMT13566.1"/>
    <property type="molecule type" value="Genomic_DNA"/>
</dbReference>
<proteinExistence type="predicted"/>
<evidence type="ECO:0000313" key="3">
    <source>
        <dbReference type="Proteomes" id="UP001432322"/>
    </source>
</evidence>
<dbReference type="AlphaFoldDB" id="A0AAV5V494"/>
<feature type="non-terminal residue" evidence="2">
    <location>
        <position position="1"/>
    </location>
</feature>
<comment type="caution">
    <text evidence="2">The sequence shown here is derived from an EMBL/GenBank/DDBJ whole genome shotgun (WGS) entry which is preliminary data.</text>
</comment>
<name>A0AAV5V494_9BILA</name>
<dbReference type="Proteomes" id="UP001432322">
    <property type="component" value="Unassembled WGS sequence"/>
</dbReference>
<feature type="non-terminal residue" evidence="2">
    <location>
        <position position="96"/>
    </location>
</feature>
<sequence length="96" mass="10927">IVMSRSLLFLFFLIILIINSDARITKRDIDIAHTRCGTRLLEDAAPLRRNIDRNETLCKTINHGISWFGGAPDSINDMTSYCCALACSDRQIMVFY</sequence>
<keyword evidence="3" id="KW-1185">Reference proteome</keyword>
<keyword evidence="1" id="KW-0732">Signal</keyword>
<feature type="signal peptide" evidence="1">
    <location>
        <begin position="1"/>
        <end position="22"/>
    </location>
</feature>
<feature type="chain" id="PRO_5043719627" evidence="1">
    <location>
        <begin position="23"/>
        <end position="96"/>
    </location>
</feature>
<organism evidence="2 3">
    <name type="scientific">Pristionchus fissidentatus</name>
    <dbReference type="NCBI Taxonomy" id="1538716"/>
    <lineage>
        <taxon>Eukaryota</taxon>
        <taxon>Metazoa</taxon>
        <taxon>Ecdysozoa</taxon>
        <taxon>Nematoda</taxon>
        <taxon>Chromadorea</taxon>
        <taxon>Rhabditida</taxon>
        <taxon>Rhabditina</taxon>
        <taxon>Diplogasteromorpha</taxon>
        <taxon>Diplogasteroidea</taxon>
        <taxon>Neodiplogasteridae</taxon>
        <taxon>Pristionchus</taxon>
    </lineage>
</organism>
<protein>
    <submittedName>
        <fullName evidence="2">Uncharacterized protein</fullName>
    </submittedName>
</protein>
<evidence type="ECO:0000313" key="2">
    <source>
        <dbReference type="EMBL" id="GMT13566.1"/>
    </source>
</evidence>
<gene>
    <name evidence="2" type="ORF">PFISCL1PPCAC_4863</name>
</gene>